<gene>
    <name evidence="2" type="ORF">RU07_02205</name>
</gene>
<accession>A0A0D0JGD4</accession>
<protein>
    <submittedName>
        <fullName evidence="2">Uncharacterized protein</fullName>
    </submittedName>
</protein>
<evidence type="ECO:0000313" key="2">
    <source>
        <dbReference type="EMBL" id="KIQ05037.1"/>
    </source>
</evidence>
<dbReference type="OrthoDB" id="8302911at2"/>
<comment type="caution">
    <text evidence="2">The sequence shown here is derived from an EMBL/GenBank/DDBJ whole genome shotgun (WGS) entry which is preliminary data.</text>
</comment>
<dbReference type="AlphaFoldDB" id="A0A0D0JGD4"/>
<reference evidence="2 3" key="1">
    <citation type="submission" date="2014-12" db="EMBL/GenBank/DDBJ databases">
        <title>16Stimator: statistical estimation of ribosomal gene copy numbers from draft genome assemblies.</title>
        <authorList>
            <person name="Perisin M.A."/>
            <person name="Vetter M."/>
            <person name="Gilbert J.A."/>
            <person name="Bergelson J."/>
        </authorList>
    </citation>
    <scope>NUCLEOTIDE SEQUENCE [LARGE SCALE GENOMIC DNA]</scope>
    <source>
        <strain evidence="2 3">MEJ076</strain>
    </source>
</reference>
<feature type="region of interest" description="Disordered" evidence="1">
    <location>
        <begin position="1"/>
        <end position="64"/>
    </location>
</feature>
<evidence type="ECO:0000313" key="3">
    <source>
        <dbReference type="Proteomes" id="UP000035017"/>
    </source>
</evidence>
<name>A0A0D0JGD4_AGRTU</name>
<proteinExistence type="predicted"/>
<organism evidence="2 3">
    <name type="scientific">Agrobacterium tumefaciens</name>
    <dbReference type="NCBI Taxonomy" id="358"/>
    <lineage>
        <taxon>Bacteria</taxon>
        <taxon>Pseudomonadati</taxon>
        <taxon>Pseudomonadota</taxon>
        <taxon>Alphaproteobacteria</taxon>
        <taxon>Hyphomicrobiales</taxon>
        <taxon>Rhizobiaceae</taxon>
        <taxon>Rhizobium/Agrobacterium group</taxon>
        <taxon>Agrobacterium</taxon>
        <taxon>Agrobacterium tumefaciens complex</taxon>
    </lineage>
</organism>
<dbReference type="EMBL" id="JXQV01000003">
    <property type="protein sequence ID" value="KIQ05037.1"/>
    <property type="molecule type" value="Genomic_DNA"/>
</dbReference>
<evidence type="ECO:0000256" key="1">
    <source>
        <dbReference type="SAM" id="MobiDB-lite"/>
    </source>
</evidence>
<sequence length="64" mass="6909">MRDIDKRTNGASNDPKATRASTWRPRAKDEDIITNNDEGAPPVPVGQPGDRQQGTESDGPVHGQ</sequence>
<dbReference type="Proteomes" id="UP000035017">
    <property type="component" value="Unassembled WGS sequence"/>
</dbReference>